<evidence type="ECO:0000313" key="2">
    <source>
        <dbReference type="EMBL" id="WAT02111.1"/>
    </source>
</evidence>
<keyword evidence="3" id="KW-1185">Reference proteome</keyword>
<keyword evidence="1" id="KW-1133">Transmembrane helix</keyword>
<accession>A0ABY7HTF7</accession>
<evidence type="ECO:0000313" key="3">
    <source>
        <dbReference type="Proteomes" id="UP001164712"/>
    </source>
</evidence>
<evidence type="ECO:0008006" key="4">
    <source>
        <dbReference type="Google" id="ProtNLM"/>
    </source>
</evidence>
<organism evidence="2 3">
    <name type="scientific">Rouxiella chamberiensis</name>
    <dbReference type="NCBI Taxonomy" id="1513468"/>
    <lineage>
        <taxon>Bacteria</taxon>
        <taxon>Pseudomonadati</taxon>
        <taxon>Pseudomonadota</taxon>
        <taxon>Gammaproteobacteria</taxon>
        <taxon>Enterobacterales</taxon>
        <taxon>Yersiniaceae</taxon>
        <taxon>Rouxiella</taxon>
    </lineage>
</organism>
<dbReference type="Proteomes" id="UP001164712">
    <property type="component" value="Chromosome"/>
</dbReference>
<keyword evidence="1" id="KW-0472">Membrane</keyword>
<keyword evidence="1" id="KW-0812">Transmembrane</keyword>
<feature type="transmembrane region" description="Helical" evidence="1">
    <location>
        <begin position="7"/>
        <end position="25"/>
    </location>
</feature>
<evidence type="ECO:0000256" key="1">
    <source>
        <dbReference type="SAM" id="Phobius"/>
    </source>
</evidence>
<dbReference type="RefSeq" id="WP_269128189.1">
    <property type="nucleotide sequence ID" value="NZ_CP114058.1"/>
</dbReference>
<sequence length="43" mass="4525">MKNILKIVGVLAVVVSLNGCIWPGYYHGGGHGGGYHHGGGHRR</sequence>
<dbReference type="EMBL" id="CP114058">
    <property type="protein sequence ID" value="WAT02111.1"/>
    <property type="molecule type" value="Genomic_DNA"/>
</dbReference>
<proteinExistence type="predicted"/>
<reference evidence="2" key="1">
    <citation type="submission" date="2022-12" db="EMBL/GenBank/DDBJ databases">
        <title>Complete genome sequence of an Australian strain of Rouxiella badensis DAR84756 and resolution of the R. badensis DSM100043 and R. chamberiensis DSM28324 genomes.</title>
        <authorList>
            <person name="Paul S."/>
            <person name="Anderson P.J."/>
            <person name="Maynard G."/>
            <person name="Dyall-Smith M."/>
            <person name="Kudinha T."/>
        </authorList>
    </citation>
    <scope>NUCLEOTIDE SEQUENCE</scope>
    <source>
        <strain evidence="2">DSM 28324</strain>
    </source>
</reference>
<protein>
    <recommendedName>
        <fullName evidence="4">Lipoprotein</fullName>
    </recommendedName>
</protein>
<gene>
    <name evidence="2" type="ORF">O1V66_05445</name>
</gene>
<name>A0ABY7HTF7_9GAMM</name>